<dbReference type="STRING" id="907931.GCA_000165675_01777"/>
<accession>A0A4R5N9A1</accession>
<protein>
    <recommendedName>
        <fullName evidence="4">Fructose permease</fullName>
    </recommendedName>
</protein>
<dbReference type="Pfam" id="PF19700">
    <property type="entry name" value="DUF6198"/>
    <property type="match status" value="1"/>
</dbReference>
<evidence type="ECO:0000313" key="2">
    <source>
        <dbReference type="EMBL" id="TDG68470.1"/>
    </source>
</evidence>
<comment type="caution">
    <text evidence="2">The sequence shown here is derived from an EMBL/GenBank/DDBJ whole genome shotgun (WGS) entry which is preliminary data.</text>
</comment>
<organism evidence="2 3">
    <name type="scientific">Leuconostoc fallax</name>
    <dbReference type="NCBI Taxonomy" id="1251"/>
    <lineage>
        <taxon>Bacteria</taxon>
        <taxon>Bacillati</taxon>
        <taxon>Bacillota</taxon>
        <taxon>Bacilli</taxon>
        <taxon>Lactobacillales</taxon>
        <taxon>Lactobacillaceae</taxon>
        <taxon>Leuconostoc</taxon>
    </lineage>
</organism>
<feature type="transmembrane region" description="Helical" evidence="1">
    <location>
        <begin position="222"/>
        <end position="240"/>
    </location>
</feature>
<keyword evidence="3" id="KW-1185">Reference proteome</keyword>
<evidence type="ECO:0008006" key="4">
    <source>
        <dbReference type="Google" id="ProtNLM"/>
    </source>
</evidence>
<keyword evidence="1" id="KW-0812">Transmembrane</keyword>
<keyword evidence="1" id="KW-0472">Membrane</keyword>
<feature type="transmembrane region" description="Helical" evidence="1">
    <location>
        <begin position="83"/>
        <end position="104"/>
    </location>
</feature>
<feature type="transmembrane region" description="Helical" evidence="1">
    <location>
        <begin position="111"/>
        <end position="132"/>
    </location>
</feature>
<feature type="transmembrane region" description="Helical" evidence="1">
    <location>
        <begin position="144"/>
        <end position="168"/>
    </location>
</feature>
<dbReference type="InterPro" id="IPR038750">
    <property type="entry name" value="YczE/YyaS-like"/>
</dbReference>
<dbReference type="RefSeq" id="WP_010006728.1">
    <property type="nucleotide sequence ID" value="NZ_JAGYGP010000003.1"/>
</dbReference>
<name>A0A4R5N9A1_9LACO</name>
<gene>
    <name evidence="2" type="ORF">C5L23_000072</name>
</gene>
<evidence type="ECO:0000313" key="3">
    <source>
        <dbReference type="Proteomes" id="UP000295681"/>
    </source>
</evidence>
<proteinExistence type="predicted"/>
<reference evidence="2 3" key="1">
    <citation type="journal article" date="2019" name="Appl. Microbiol. Biotechnol.">
        <title>Uncovering carbohydrate metabolism through a genotype-phenotype association study of 56 lactic acid bacteria genomes.</title>
        <authorList>
            <person name="Buron-Moles G."/>
            <person name="Chailyan A."/>
            <person name="Dolejs I."/>
            <person name="Forster J."/>
            <person name="Miks M.H."/>
        </authorList>
    </citation>
    <scope>NUCLEOTIDE SEQUENCE [LARGE SCALE GENOMIC DNA]</scope>
    <source>
        <strain evidence="2 3">ATCC 700006</strain>
    </source>
</reference>
<evidence type="ECO:0000256" key="1">
    <source>
        <dbReference type="SAM" id="Phobius"/>
    </source>
</evidence>
<sequence length="257" mass="28245">MAQKTAQKPNNKSKLSKKAANRSISMSASLAYFAFSLVLNALGNVLTIVTSAHILPAFLGSAYWTAAQTNLGYAILGRGSSTALFWAFLVLGMLISFLNAILMGKLDWGRVLGNFAFMLPFSLFIQWFANIFNNMLGGYHATSLPMIILFVIINFVGVAFIATAISIYQRVNLVLHPADDLMQILRFKYFNGKAAIAMWVSYIPPTLMGIIAVIMTHNLENFGLGTLFAFLFQGNITGFADRLIFPNLKHQAVDVGK</sequence>
<dbReference type="EMBL" id="PUFI01000013">
    <property type="protein sequence ID" value="TDG68470.1"/>
    <property type="molecule type" value="Genomic_DNA"/>
</dbReference>
<dbReference type="Proteomes" id="UP000295681">
    <property type="component" value="Unassembled WGS sequence"/>
</dbReference>
<dbReference type="AlphaFoldDB" id="A0A4R5N9A1"/>
<feature type="transmembrane region" description="Helical" evidence="1">
    <location>
        <begin position="189"/>
        <end position="216"/>
    </location>
</feature>
<keyword evidence="1" id="KW-1133">Transmembrane helix</keyword>